<accession>A0A2J6RXB9</accession>
<dbReference type="InterPro" id="IPR010730">
    <property type="entry name" value="HET"/>
</dbReference>
<dbReference type="STRING" id="1149755.A0A2J6RXB9"/>
<dbReference type="EMBL" id="KZ613942">
    <property type="protein sequence ID" value="PMD43155.1"/>
    <property type="molecule type" value="Genomic_DNA"/>
</dbReference>
<sequence>FRCIDLLEECLADVEVSVSFVALSYVWGQIAQSIRLLGGNIAQLKEKNAISSTDTRFPKTIRDAMTLCKDLGIRYLWVDALCIIQDSPDKMHQIKWLHVIYQRALFTIVAAHGESAEAGLPGIGPGSRPGHQHVSNIQGLRLAQISLDLDIALLSSYWRTRAWTFQEYLLSPRKLIFTQHRIYFAC</sequence>
<evidence type="ECO:0000259" key="1">
    <source>
        <dbReference type="Pfam" id="PF06985"/>
    </source>
</evidence>
<reference evidence="2 3" key="1">
    <citation type="submission" date="2016-04" db="EMBL/GenBank/DDBJ databases">
        <title>A degradative enzymes factory behind the ericoid mycorrhizal symbiosis.</title>
        <authorList>
            <consortium name="DOE Joint Genome Institute"/>
            <person name="Martino E."/>
            <person name="Morin E."/>
            <person name="Grelet G."/>
            <person name="Kuo A."/>
            <person name="Kohler A."/>
            <person name="Daghino S."/>
            <person name="Barry K."/>
            <person name="Choi C."/>
            <person name="Cichocki N."/>
            <person name="Clum A."/>
            <person name="Copeland A."/>
            <person name="Hainaut M."/>
            <person name="Haridas S."/>
            <person name="Labutti K."/>
            <person name="Lindquist E."/>
            <person name="Lipzen A."/>
            <person name="Khouja H.-R."/>
            <person name="Murat C."/>
            <person name="Ohm R."/>
            <person name="Olson A."/>
            <person name="Spatafora J."/>
            <person name="Veneault-Fourrey C."/>
            <person name="Henrissat B."/>
            <person name="Grigoriev I."/>
            <person name="Martin F."/>
            <person name="Perotto S."/>
        </authorList>
    </citation>
    <scope>NUCLEOTIDE SEQUENCE [LARGE SCALE GENOMIC DNA]</scope>
    <source>
        <strain evidence="2 3">F</strain>
    </source>
</reference>
<evidence type="ECO:0000313" key="2">
    <source>
        <dbReference type="EMBL" id="PMD43155.1"/>
    </source>
</evidence>
<dbReference type="PANTHER" id="PTHR33112:SF12">
    <property type="entry name" value="HETEROKARYON INCOMPATIBILITY DOMAIN-CONTAINING PROTEIN"/>
    <property type="match status" value="1"/>
</dbReference>
<organism evidence="2 3">
    <name type="scientific">Hyaloscypha variabilis (strain UAMH 11265 / GT02V1 / F)</name>
    <name type="common">Meliniomyces variabilis</name>
    <dbReference type="NCBI Taxonomy" id="1149755"/>
    <lineage>
        <taxon>Eukaryota</taxon>
        <taxon>Fungi</taxon>
        <taxon>Dikarya</taxon>
        <taxon>Ascomycota</taxon>
        <taxon>Pezizomycotina</taxon>
        <taxon>Leotiomycetes</taxon>
        <taxon>Helotiales</taxon>
        <taxon>Hyaloscyphaceae</taxon>
        <taxon>Hyaloscypha</taxon>
        <taxon>Hyaloscypha variabilis</taxon>
    </lineage>
</organism>
<dbReference type="OrthoDB" id="2958217at2759"/>
<gene>
    <name evidence="2" type="ORF">L207DRAFT_390549</name>
</gene>
<dbReference type="Proteomes" id="UP000235786">
    <property type="component" value="Unassembled WGS sequence"/>
</dbReference>
<evidence type="ECO:0000313" key="3">
    <source>
        <dbReference type="Proteomes" id="UP000235786"/>
    </source>
</evidence>
<dbReference type="AlphaFoldDB" id="A0A2J6RXB9"/>
<keyword evidence="3" id="KW-1185">Reference proteome</keyword>
<feature type="domain" description="Heterokaryon incompatibility" evidence="1">
    <location>
        <begin position="20"/>
        <end position="167"/>
    </location>
</feature>
<feature type="non-terminal residue" evidence="2">
    <location>
        <position position="186"/>
    </location>
</feature>
<feature type="non-terminal residue" evidence="2">
    <location>
        <position position="1"/>
    </location>
</feature>
<protein>
    <submittedName>
        <fullName evidence="2">HET-domain-containing protein</fullName>
    </submittedName>
</protein>
<dbReference type="PANTHER" id="PTHR33112">
    <property type="entry name" value="DOMAIN PROTEIN, PUTATIVE-RELATED"/>
    <property type="match status" value="1"/>
</dbReference>
<dbReference type="Pfam" id="PF06985">
    <property type="entry name" value="HET"/>
    <property type="match status" value="1"/>
</dbReference>
<proteinExistence type="predicted"/>
<name>A0A2J6RXB9_HYAVF</name>